<evidence type="ECO:0000313" key="1">
    <source>
        <dbReference type="EMBL" id="CAD5211890.1"/>
    </source>
</evidence>
<evidence type="ECO:0000313" key="2">
    <source>
        <dbReference type="Proteomes" id="UP000659654"/>
    </source>
</evidence>
<dbReference type="EMBL" id="CAJFCV020000001">
    <property type="protein sequence ID" value="CAG9089384.1"/>
    <property type="molecule type" value="Genomic_DNA"/>
</dbReference>
<gene>
    <name evidence="1" type="ORF">BXYJ_LOCUS2647</name>
</gene>
<organism evidence="1 2">
    <name type="scientific">Bursaphelenchus xylophilus</name>
    <name type="common">Pinewood nematode worm</name>
    <name type="synonym">Aphelenchoides xylophilus</name>
    <dbReference type="NCBI Taxonomy" id="6326"/>
    <lineage>
        <taxon>Eukaryota</taxon>
        <taxon>Metazoa</taxon>
        <taxon>Ecdysozoa</taxon>
        <taxon>Nematoda</taxon>
        <taxon>Chromadorea</taxon>
        <taxon>Rhabditida</taxon>
        <taxon>Tylenchina</taxon>
        <taxon>Tylenchomorpha</taxon>
        <taxon>Aphelenchoidea</taxon>
        <taxon>Aphelenchoididae</taxon>
        <taxon>Bursaphelenchus</taxon>
    </lineage>
</organism>
<dbReference type="Proteomes" id="UP000659654">
    <property type="component" value="Unassembled WGS sequence"/>
</dbReference>
<sequence length="81" mass="9197">MPKKGKLSSYISPLVFLVTRDYLIVPLLEVDRDLLPGLLYHPRLLSRPNITLPAKENHLHSECYLGDATLHSRQSSGFVRV</sequence>
<dbReference type="AlphaFoldDB" id="A0A811K8T4"/>
<name>A0A811K8T4_BURXY</name>
<dbReference type="EMBL" id="CAJFDI010000001">
    <property type="protein sequence ID" value="CAD5211890.1"/>
    <property type="molecule type" value="Genomic_DNA"/>
</dbReference>
<protein>
    <submittedName>
        <fullName evidence="1">(pine wood nematode) hypothetical protein</fullName>
    </submittedName>
</protein>
<accession>A0A811K8T4</accession>
<proteinExistence type="predicted"/>
<comment type="caution">
    <text evidence="1">The sequence shown here is derived from an EMBL/GenBank/DDBJ whole genome shotgun (WGS) entry which is preliminary data.</text>
</comment>
<dbReference type="Proteomes" id="UP000582659">
    <property type="component" value="Unassembled WGS sequence"/>
</dbReference>
<reference evidence="1" key="1">
    <citation type="submission" date="2020-09" db="EMBL/GenBank/DDBJ databases">
        <authorList>
            <person name="Kikuchi T."/>
        </authorList>
    </citation>
    <scope>NUCLEOTIDE SEQUENCE</scope>
    <source>
        <strain evidence="1">Ka4C1</strain>
    </source>
</reference>
<keyword evidence="2" id="KW-1185">Reference proteome</keyword>